<comment type="caution">
    <text evidence="2">The sequence shown here is derived from an EMBL/GenBank/DDBJ whole genome shotgun (WGS) entry which is preliminary data.</text>
</comment>
<proteinExistence type="predicted"/>
<keyword evidence="1" id="KW-0472">Membrane</keyword>
<name>X0YKM5_9ZZZZ</name>
<feature type="transmembrane region" description="Helical" evidence="1">
    <location>
        <begin position="209"/>
        <end position="233"/>
    </location>
</feature>
<sequence>MRIPGNFLKKSILFTINGKFIEILFHSDSKDSHFRKLGYLNDVEDFLNMIAIKINGNLIYNPFKLSNNFYIKLDGNFVANKDLEQYYGLNMGSLKKIAIIIPNNYNIEPGKHKVTIKIRDLKNKFTFKTEITTAPEDFEYPSQTWIDRIQEQTPYFNKKQQEAKDSFNKIKKNIAIVLYSVYFAVGLFLFGLILLVILDPVARQTDAGLGPAITLVIWICTGFWLLPSIYMNLLKKKK</sequence>
<keyword evidence="1" id="KW-0812">Transmembrane</keyword>
<protein>
    <submittedName>
        <fullName evidence="2">Uncharacterized protein</fullName>
    </submittedName>
</protein>
<gene>
    <name evidence="2" type="ORF">S01H4_13715</name>
</gene>
<organism evidence="2">
    <name type="scientific">marine sediment metagenome</name>
    <dbReference type="NCBI Taxonomy" id="412755"/>
    <lineage>
        <taxon>unclassified sequences</taxon>
        <taxon>metagenomes</taxon>
        <taxon>ecological metagenomes</taxon>
    </lineage>
</organism>
<reference evidence="2" key="1">
    <citation type="journal article" date="2014" name="Front. Microbiol.">
        <title>High frequency of phylogenetically diverse reductive dehalogenase-homologous genes in deep subseafloor sedimentary metagenomes.</title>
        <authorList>
            <person name="Kawai M."/>
            <person name="Futagami T."/>
            <person name="Toyoda A."/>
            <person name="Takaki Y."/>
            <person name="Nishi S."/>
            <person name="Hori S."/>
            <person name="Arai W."/>
            <person name="Tsubouchi T."/>
            <person name="Morono Y."/>
            <person name="Uchiyama I."/>
            <person name="Ito T."/>
            <person name="Fujiyama A."/>
            <person name="Inagaki F."/>
            <person name="Takami H."/>
        </authorList>
    </citation>
    <scope>NUCLEOTIDE SEQUENCE</scope>
    <source>
        <strain evidence="2">Expedition CK06-06</strain>
    </source>
</reference>
<feature type="transmembrane region" description="Helical" evidence="1">
    <location>
        <begin position="174"/>
        <end position="197"/>
    </location>
</feature>
<evidence type="ECO:0000256" key="1">
    <source>
        <dbReference type="SAM" id="Phobius"/>
    </source>
</evidence>
<accession>X0YKM5</accession>
<keyword evidence="1" id="KW-1133">Transmembrane helix</keyword>
<dbReference type="EMBL" id="BART01006033">
    <property type="protein sequence ID" value="GAG56729.1"/>
    <property type="molecule type" value="Genomic_DNA"/>
</dbReference>
<evidence type="ECO:0000313" key="2">
    <source>
        <dbReference type="EMBL" id="GAG56729.1"/>
    </source>
</evidence>
<dbReference type="AlphaFoldDB" id="X0YKM5"/>